<dbReference type="Proteomes" id="UP000640531">
    <property type="component" value="Unassembled WGS sequence"/>
</dbReference>
<dbReference type="Pfam" id="PF05016">
    <property type="entry name" value="ParE_toxin"/>
    <property type="match status" value="1"/>
</dbReference>
<accession>A0ABR8FBQ5</accession>
<dbReference type="InterPro" id="IPR007712">
    <property type="entry name" value="RelE/ParE_toxin"/>
</dbReference>
<evidence type="ECO:0000256" key="2">
    <source>
        <dbReference type="ARBA" id="ARBA00022649"/>
    </source>
</evidence>
<dbReference type="EMBL" id="JACJST010000001">
    <property type="protein sequence ID" value="MBD2566305.1"/>
    <property type="molecule type" value="Genomic_DNA"/>
</dbReference>
<comment type="caution">
    <text evidence="3">The sequence shown here is derived from an EMBL/GenBank/DDBJ whole genome shotgun (WGS) entry which is preliminary data.</text>
</comment>
<dbReference type="InterPro" id="IPR035093">
    <property type="entry name" value="RelE/ParE_toxin_dom_sf"/>
</dbReference>
<evidence type="ECO:0000313" key="4">
    <source>
        <dbReference type="Proteomes" id="UP000640531"/>
    </source>
</evidence>
<sequence>MINVIFHPLAEQELTEAINYYEQQKTGLGLEYLEAVEQAVNCLMYYPEIGAKVRGSIRRLVIPKFPYSLLYRVLEDEQIRILAVAHYKRKPFYWSKRK</sequence>
<comment type="similarity">
    <text evidence="1">Belongs to the RelE toxin family.</text>
</comment>
<dbReference type="PANTHER" id="PTHR33755">
    <property type="entry name" value="TOXIN PARE1-RELATED"/>
    <property type="match status" value="1"/>
</dbReference>
<evidence type="ECO:0000256" key="1">
    <source>
        <dbReference type="ARBA" id="ARBA00006226"/>
    </source>
</evidence>
<dbReference type="RefSeq" id="WP_190711140.1">
    <property type="nucleotide sequence ID" value="NZ_JACJST010000001.1"/>
</dbReference>
<dbReference type="Gene3D" id="3.30.2310.20">
    <property type="entry name" value="RelE-like"/>
    <property type="match status" value="1"/>
</dbReference>
<dbReference type="InterPro" id="IPR051803">
    <property type="entry name" value="TA_system_RelE-like_toxin"/>
</dbReference>
<protein>
    <submittedName>
        <fullName evidence="3">Type II toxin-antitoxin system RelE/ParE family toxin</fullName>
    </submittedName>
</protein>
<evidence type="ECO:0000313" key="3">
    <source>
        <dbReference type="EMBL" id="MBD2566305.1"/>
    </source>
</evidence>
<reference evidence="3 4" key="1">
    <citation type="journal article" date="2020" name="ISME J.">
        <title>Comparative genomics reveals insights into cyanobacterial evolution and habitat adaptation.</title>
        <authorList>
            <person name="Chen M.Y."/>
            <person name="Teng W.K."/>
            <person name="Zhao L."/>
            <person name="Hu C.X."/>
            <person name="Zhou Y.K."/>
            <person name="Han B.P."/>
            <person name="Song L.R."/>
            <person name="Shu W.S."/>
        </authorList>
    </citation>
    <scope>NUCLEOTIDE SEQUENCE [LARGE SCALE GENOMIC DNA]</scope>
    <source>
        <strain evidence="3 4">FACHB-196</strain>
    </source>
</reference>
<proteinExistence type="inferred from homology"/>
<dbReference type="PANTHER" id="PTHR33755:SF8">
    <property type="entry name" value="TOXIN PARE2"/>
    <property type="match status" value="1"/>
</dbReference>
<name>A0ABR8FBQ5_9NOST</name>
<organism evidence="3 4">
    <name type="scientific">Anabaena lutea FACHB-196</name>
    <dbReference type="NCBI Taxonomy" id="2692881"/>
    <lineage>
        <taxon>Bacteria</taxon>
        <taxon>Bacillati</taxon>
        <taxon>Cyanobacteriota</taxon>
        <taxon>Cyanophyceae</taxon>
        <taxon>Nostocales</taxon>
        <taxon>Nostocaceae</taxon>
        <taxon>Anabaena</taxon>
    </lineage>
</organism>
<gene>
    <name evidence="3" type="ORF">H6G59_00045</name>
</gene>
<keyword evidence="4" id="KW-1185">Reference proteome</keyword>
<keyword evidence="2" id="KW-1277">Toxin-antitoxin system</keyword>